<reference evidence="3" key="1">
    <citation type="journal article" date="2019" name="Int. J. Syst. Evol. Microbiol.">
        <title>The Global Catalogue of Microorganisms (GCM) 10K type strain sequencing project: providing services to taxonomists for standard genome sequencing and annotation.</title>
        <authorList>
            <consortium name="The Broad Institute Genomics Platform"/>
            <consortium name="The Broad Institute Genome Sequencing Center for Infectious Disease"/>
            <person name="Wu L."/>
            <person name="Ma J."/>
        </authorList>
    </citation>
    <scope>NUCLEOTIDE SEQUENCE [LARGE SCALE GENOMIC DNA]</scope>
    <source>
        <strain evidence="3">JCM 16704</strain>
    </source>
</reference>
<dbReference type="RefSeq" id="WP_344673818.1">
    <property type="nucleotide sequence ID" value="NZ_BAAAZI010000006.1"/>
</dbReference>
<comment type="caution">
    <text evidence="2">The sequence shown here is derived from an EMBL/GenBank/DDBJ whole genome shotgun (WGS) entry which is preliminary data.</text>
</comment>
<dbReference type="PROSITE" id="PS51257">
    <property type="entry name" value="PROKAR_LIPOPROTEIN"/>
    <property type="match status" value="1"/>
</dbReference>
<accession>A0ABP7YJU0</accession>
<evidence type="ECO:0000313" key="3">
    <source>
        <dbReference type="Proteomes" id="UP001500101"/>
    </source>
</evidence>
<keyword evidence="1" id="KW-0732">Signal</keyword>
<name>A0ABP7YJU0_9SPHI</name>
<evidence type="ECO:0008006" key="4">
    <source>
        <dbReference type="Google" id="ProtNLM"/>
    </source>
</evidence>
<feature type="chain" id="PRO_5046453718" description="Lipoprotein" evidence="1">
    <location>
        <begin position="20"/>
        <end position="154"/>
    </location>
</feature>
<organism evidence="2 3">
    <name type="scientific">Sphingobacterium kyonggiense</name>
    <dbReference type="NCBI Taxonomy" id="714075"/>
    <lineage>
        <taxon>Bacteria</taxon>
        <taxon>Pseudomonadati</taxon>
        <taxon>Bacteroidota</taxon>
        <taxon>Sphingobacteriia</taxon>
        <taxon>Sphingobacteriales</taxon>
        <taxon>Sphingobacteriaceae</taxon>
        <taxon>Sphingobacterium</taxon>
    </lineage>
</organism>
<protein>
    <recommendedName>
        <fullName evidence="4">Lipoprotein</fullName>
    </recommendedName>
</protein>
<gene>
    <name evidence="2" type="ORF">GCM10022216_13080</name>
</gene>
<proteinExistence type="predicted"/>
<sequence>MKRIYNALAIALVIAGLSACNSQTSTQKTEEKDTFTNNNNLEDLQGTYEYSQNGDTISLKLAVQNDSLIGDLTYALKEKDKNVGVFRGVVQDSLIVGEYYFQSEGMESKRETVLGMVPEGLIEGFGEVVDSEDGMRFVDKNNLRFDHGMVLKKK</sequence>
<evidence type="ECO:0000313" key="2">
    <source>
        <dbReference type="EMBL" id="GAA4137268.1"/>
    </source>
</evidence>
<feature type="signal peptide" evidence="1">
    <location>
        <begin position="1"/>
        <end position="19"/>
    </location>
</feature>
<evidence type="ECO:0000256" key="1">
    <source>
        <dbReference type="SAM" id="SignalP"/>
    </source>
</evidence>
<dbReference type="EMBL" id="BAAAZI010000006">
    <property type="protein sequence ID" value="GAA4137268.1"/>
    <property type="molecule type" value="Genomic_DNA"/>
</dbReference>
<dbReference type="Proteomes" id="UP001500101">
    <property type="component" value="Unassembled WGS sequence"/>
</dbReference>
<keyword evidence="3" id="KW-1185">Reference proteome</keyword>